<feature type="non-terminal residue" evidence="1">
    <location>
        <position position="1"/>
    </location>
</feature>
<proteinExistence type="evidence at transcript level"/>
<organism evidence="1">
    <name type="scientific">Pisolithus tinctorius</name>
    <name type="common">Dead man's foot</name>
    <name type="synonym">Scleroderma tinctorium</name>
    <dbReference type="NCBI Taxonomy" id="37468"/>
    <lineage>
        <taxon>Eukaryota</taxon>
        <taxon>Fungi</taxon>
        <taxon>Dikarya</taxon>
        <taxon>Basidiomycota</taxon>
        <taxon>Agaricomycotina</taxon>
        <taxon>Agaricomycetes</taxon>
        <taxon>Agaricomycetidae</taxon>
        <taxon>Boletales</taxon>
        <taxon>Sclerodermatineae</taxon>
        <taxon>Pisolithaceae</taxon>
        <taxon>Pisolithus</taxon>
    </lineage>
</organism>
<name>S5Y432_PISTI</name>
<feature type="non-terminal residue" evidence="1">
    <location>
        <position position="94"/>
    </location>
</feature>
<evidence type="ECO:0000313" key="1">
    <source>
        <dbReference type="EMBL" id="AGT17872.1"/>
    </source>
</evidence>
<reference evidence="1" key="1">
    <citation type="submission" date="2013-04" db="EMBL/GenBank/DDBJ databases">
        <title>Profiling of differentially expressed genes in ectomycorrhizal fungus Pisolithus tinctorius responding to mycorrhiza helper Brevibacillus reuszeri MPt17.</title>
        <authorList>
            <person name="Zhou A.D."/>
            <person name="Wu X.Q."/>
            <person name="Shen L."/>
            <person name="Xu X.L."/>
            <person name="Haung L."/>
            <person name="Wang M.S."/>
        </authorList>
    </citation>
    <scope>NUCLEOTIDE SEQUENCE</scope>
    <source>
        <strain evidence="1">Pt2</strain>
    </source>
</reference>
<accession>S5Y432</accession>
<sequence length="94" mass="10368">TSNQKTKTVENIWVNLVRMAPPLLVALWSPSLPTSPGKTARTLPIPSSSLLALPPRKWGLMTIPRHIGMHSRRLFSKLDGSSRLTSGLRISLMV</sequence>
<dbReference type="EMBL" id="KC954281">
    <property type="protein sequence ID" value="AGT17872.1"/>
    <property type="molecule type" value="mRNA"/>
</dbReference>
<gene>
    <name evidence="1" type="primary">SRAP32-9</name>
</gene>
<dbReference type="AlphaFoldDB" id="S5Y432"/>
<protein>
    <submittedName>
        <fullName evidence="1">Symbiosis regulated acidic polypeptide 32-9</fullName>
    </submittedName>
</protein>